<comment type="cofactor">
    <cofactor evidence="1">
        <name>FAD</name>
        <dbReference type="ChEBI" id="CHEBI:57692"/>
    </cofactor>
</comment>
<evidence type="ECO:0000256" key="4">
    <source>
        <dbReference type="ARBA" id="ARBA00023002"/>
    </source>
</evidence>
<sequence>MSTYAIVGAGLAGAKAAQTLREEGFTGEIVLIGAEQERPYERPPLSKGYLQGATEVAKVYVHEPGWYAEHDVRLLLGVAATAVDPVAHEVHLANGRRQPYDKLLLATGATPRPLPVEGADLEGVHYLRTLADSQALRAAFAHQGNVVVIGGGWIGLETAAAARQAGCAVTIVQPGPTPLYRTFGPEVGEIFAALHRRHGVDVLLGVSVARLEGTGHVRTVVTSDGRSLPADDVVVGIGVAPNHELARSAGLEVADGIVVDASLRTSHPDIYAAGDVAEAMNPLLGRRVRVEHWANALNGGPAAARAMLGQDVVYDRVPYFFTDQFELGMEFSGDIAGHDRVVYRGAAESLEFVAFWLREDRVLAGMNVNVWDMTGDIQALVRAGQRGAAVDPARLADPGVPLGDLLPS</sequence>
<evidence type="ECO:0000256" key="1">
    <source>
        <dbReference type="ARBA" id="ARBA00001974"/>
    </source>
</evidence>
<dbReference type="InterPro" id="IPR023753">
    <property type="entry name" value="FAD/NAD-binding_dom"/>
</dbReference>
<evidence type="ECO:0000256" key="2">
    <source>
        <dbReference type="ARBA" id="ARBA00022630"/>
    </source>
</evidence>
<proteinExistence type="predicted"/>
<dbReference type="RefSeq" id="WP_387342148.1">
    <property type="nucleotide sequence ID" value="NZ_JBIAXI010000006.1"/>
</dbReference>
<dbReference type="PANTHER" id="PTHR43557">
    <property type="entry name" value="APOPTOSIS-INDUCING FACTOR 1"/>
    <property type="match status" value="1"/>
</dbReference>
<dbReference type="SUPFAM" id="SSF51905">
    <property type="entry name" value="FAD/NAD(P)-binding domain"/>
    <property type="match status" value="1"/>
</dbReference>
<keyword evidence="4" id="KW-0560">Oxidoreductase</keyword>
<dbReference type="PRINTS" id="PR00368">
    <property type="entry name" value="FADPNR"/>
</dbReference>
<evidence type="ECO:0000256" key="3">
    <source>
        <dbReference type="ARBA" id="ARBA00022827"/>
    </source>
</evidence>
<dbReference type="InterPro" id="IPR036188">
    <property type="entry name" value="FAD/NAD-bd_sf"/>
</dbReference>
<keyword evidence="2" id="KW-0285">Flavoprotein</keyword>
<feature type="domain" description="FAD/NAD(P)-binding" evidence="5">
    <location>
        <begin position="4"/>
        <end position="300"/>
    </location>
</feature>
<comment type="caution">
    <text evidence="7">The sequence shown here is derived from an EMBL/GenBank/DDBJ whole genome shotgun (WGS) entry which is preliminary data.</text>
</comment>
<dbReference type="InterPro" id="IPR028202">
    <property type="entry name" value="Reductase_C"/>
</dbReference>
<evidence type="ECO:0000259" key="6">
    <source>
        <dbReference type="Pfam" id="PF14759"/>
    </source>
</evidence>
<dbReference type="InterPro" id="IPR050446">
    <property type="entry name" value="FAD-oxidoreductase/Apoptosis"/>
</dbReference>
<dbReference type="PRINTS" id="PR00411">
    <property type="entry name" value="PNDRDTASEI"/>
</dbReference>
<evidence type="ECO:0000313" key="7">
    <source>
        <dbReference type="EMBL" id="MFF4773647.1"/>
    </source>
</evidence>
<dbReference type="Pfam" id="PF14759">
    <property type="entry name" value="Reductase_C"/>
    <property type="match status" value="1"/>
</dbReference>
<name>A0ABW6V6D6_MICFU</name>
<dbReference type="PANTHER" id="PTHR43557:SF2">
    <property type="entry name" value="RIESKE DOMAIN-CONTAINING PROTEIN-RELATED"/>
    <property type="match status" value="1"/>
</dbReference>
<dbReference type="InterPro" id="IPR016156">
    <property type="entry name" value="FAD/NAD-linked_Rdtase_dimer_sf"/>
</dbReference>
<organism evidence="7 8">
    <name type="scientific">Microtetraspora fusca</name>
    <dbReference type="NCBI Taxonomy" id="1997"/>
    <lineage>
        <taxon>Bacteria</taxon>
        <taxon>Bacillati</taxon>
        <taxon>Actinomycetota</taxon>
        <taxon>Actinomycetes</taxon>
        <taxon>Streptosporangiales</taxon>
        <taxon>Streptosporangiaceae</taxon>
        <taxon>Microtetraspora</taxon>
    </lineage>
</organism>
<evidence type="ECO:0000259" key="5">
    <source>
        <dbReference type="Pfam" id="PF07992"/>
    </source>
</evidence>
<dbReference type="Pfam" id="PF07992">
    <property type="entry name" value="Pyr_redox_2"/>
    <property type="match status" value="1"/>
</dbReference>
<dbReference type="Gene3D" id="3.30.390.30">
    <property type="match status" value="1"/>
</dbReference>
<feature type="domain" description="Reductase C-terminal" evidence="6">
    <location>
        <begin position="319"/>
        <end position="405"/>
    </location>
</feature>
<evidence type="ECO:0000313" key="8">
    <source>
        <dbReference type="Proteomes" id="UP001602119"/>
    </source>
</evidence>
<accession>A0ABW6V6D6</accession>
<keyword evidence="3" id="KW-0274">FAD</keyword>
<keyword evidence="8" id="KW-1185">Reference proteome</keyword>
<reference evidence="7 8" key="1">
    <citation type="submission" date="2024-10" db="EMBL/GenBank/DDBJ databases">
        <title>The Natural Products Discovery Center: Release of the First 8490 Sequenced Strains for Exploring Actinobacteria Biosynthetic Diversity.</title>
        <authorList>
            <person name="Kalkreuter E."/>
            <person name="Kautsar S.A."/>
            <person name="Yang D."/>
            <person name="Bader C.D."/>
            <person name="Teijaro C.N."/>
            <person name="Fluegel L."/>
            <person name="Davis C.M."/>
            <person name="Simpson J.R."/>
            <person name="Lauterbach L."/>
            <person name="Steele A.D."/>
            <person name="Gui C."/>
            <person name="Meng S."/>
            <person name="Li G."/>
            <person name="Viehrig K."/>
            <person name="Ye F."/>
            <person name="Su P."/>
            <person name="Kiefer A.F."/>
            <person name="Nichols A."/>
            <person name="Cepeda A.J."/>
            <person name="Yan W."/>
            <person name="Fan B."/>
            <person name="Jiang Y."/>
            <person name="Adhikari A."/>
            <person name="Zheng C.-J."/>
            <person name="Schuster L."/>
            <person name="Cowan T.M."/>
            <person name="Smanski M.J."/>
            <person name="Chevrette M.G."/>
            <person name="De Carvalho L.P.S."/>
            <person name="Shen B."/>
        </authorList>
    </citation>
    <scope>NUCLEOTIDE SEQUENCE [LARGE SCALE GENOMIC DNA]</scope>
    <source>
        <strain evidence="7 8">NPDC001281</strain>
    </source>
</reference>
<dbReference type="Proteomes" id="UP001602119">
    <property type="component" value="Unassembled WGS sequence"/>
</dbReference>
<gene>
    <name evidence="7" type="ORF">ACFY05_12375</name>
</gene>
<dbReference type="SUPFAM" id="SSF55424">
    <property type="entry name" value="FAD/NAD-linked reductases, dimerisation (C-terminal) domain"/>
    <property type="match status" value="1"/>
</dbReference>
<dbReference type="EMBL" id="JBIAXI010000006">
    <property type="protein sequence ID" value="MFF4773647.1"/>
    <property type="molecule type" value="Genomic_DNA"/>
</dbReference>
<dbReference type="Gene3D" id="3.50.50.60">
    <property type="entry name" value="FAD/NAD(P)-binding domain"/>
    <property type="match status" value="2"/>
</dbReference>
<protein>
    <submittedName>
        <fullName evidence="7">NAD(P)/FAD-dependent oxidoreductase</fullName>
    </submittedName>
</protein>